<comment type="caution">
    <text evidence="2">The sequence shown here is derived from an EMBL/GenBank/DDBJ whole genome shotgun (WGS) entry which is preliminary data.</text>
</comment>
<protein>
    <submittedName>
        <fullName evidence="2">GNAT family N-acetyltransferase</fullName>
    </submittedName>
</protein>
<evidence type="ECO:0000313" key="2">
    <source>
        <dbReference type="EMBL" id="RMI34633.1"/>
    </source>
</evidence>
<evidence type="ECO:0000313" key="3">
    <source>
        <dbReference type="Proteomes" id="UP000278673"/>
    </source>
</evidence>
<dbReference type="PROSITE" id="PS51186">
    <property type="entry name" value="GNAT"/>
    <property type="match status" value="1"/>
</dbReference>
<dbReference type="Pfam" id="PF00583">
    <property type="entry name" value="Acetyltransf_1"/>
    <property type="match status" value="1"/>
</dbReference>
<evidence type="ECO:0000259" key="1">
    <source>
        <dbReference type="PROSITE" id="PS51186"/>
    </source>
</evidence>
<organism evidence="2 3">
    <name type="scientific">Streptomyces triticirhizae</name>
    <dbReference type="NCBI Taxonomy" id="2483353"/>
    <lineage>
        <taxon>Bacteria</taxon>
        <taxon>Bacillati</taxon>
        <taxon>Actinomycetota</taxon>
        <taxon>Actinomycetes</taxon>
        <taxon>Kitasatosporales</taxon>
        <taxon>Streptomycetaceae</taxon>
        <taxon>Streptomyces</taxon>
    </lineage>
</organism>
<sequence>MAIRALDPRDAVIASDVHAVGRRAYAVEAELIGFDGIPALTESLRDMTARPLRWLGAVTGEGTVAAFVAWETEPDRRVTQIDRVCVDPAWFRHGLATRLLTEEAGGHEVRVSTGADNEPAVRLYARLGFHRTADSHPEPGLRMAHFVRPR</sequence>
<name>A0A3M2LDF6_9ACTN</name>
<dbReference type="Proteomes" id="UP000278673">
    <property type="component" value="Unassembled WGS sequence"/>
</dbReference>
<dbReference type="Gene3D" id="3.40.630.30">
    <property type="match status" value="1"/>
</dbReference>
<dbReference type="CDD" id="cd04301">
    <property type="entry name" value="NAT_SF"/>
    <property type="match status" value="1"/>
</dbReference>
<dbReference type="EMBL" id="RFFJ01000171">
    <property type="protein sequence ID" value="RMI34633.1"/>
    <property type="molecule type" value="Genomic_DNA"/>
</dbReference>
<gene>
    <name evidence="2" type="ORF">EBN88_23430</name>
</gene>
<dbReference type="SUPFAM" id="SSF55729">
    <property type="entry name" value="Acyl-CoA N-acyltransferases (Nat)"/>
    <property type="match status" value="1"/>
</dbReference>
<accession>A0A3M2LDF6</accession>
<keyword evidence="2" id="KW-0808">Transferase</keyword>
<proteinExistence type="predicted"/>
<keyword evidence="3" id="KW-1185">Reference proteome</keyword>
<dbReference type="InterPro" id="IPR016181">
    <property type="entry name" value="Acyl_CoA_acyltransferase"/>
</dbReference>
<feature type="domain" description="N-acetyltransferase" evidence="1">
    <location>
        <begin position="1"/>
        <end position="148"/>
    </location>
</feature>
<reference evidence="2 3" key="1">
    <citation type="submission" date="2018-10" db="EMBL/GenBank/DDBJ databases">
        <title>Isolation, diversity and antifungal activity of actinobacteria from wheat.</title>
        <authorList>
            <person name="Han C."/>
        </authorList>
    </citation>
    <scope>NUCLEOTIDE SEQUENCE [LARGE SCALE GENOMIC DNA]</scope>
    <source>
        <strain evidence="2 3">NEAU-YY642</strain>
    </source>
</reference>
<dbReference type="GO" id="GO:0016747">
    <property type="term" value="F:acyltransferase activity, transferring groups other than amino-acyl groups"/>
    <property type="evidence" value="ECO:0007669"/>
    <property type="project" value="InterPro"/>
</dbReference>
<dbReference type="InterPro" id="IPR000182">
    <property type="entry name" value="GNAT_dom"/>
</dbReference>
<dbReference type="AlphaFoldDB" id="A0A3M2LDF6"/>